<name>Q1QSP4_CHRI1</name>
<dbReference type="GO" id="GO:0043565">
    <property type="term" value="F:sequence-specific DNA binding"/>
    <property type="evidence" value="ECO:0007669"/>
    <property type="project" value="InterPro"/>
</dbReference>
<feature type="domain" description="HTH araC/xylS-type" evidence="4">
    <location>
        <begin position="222"/>
        <end position="320"/>
    </location>
</feature>
<dbReference type="OrthoDB" id="6057514at2"/>
<dbReference type="GO" id="GO:0003700">
    <property type="term" value="F:DNA-binding transcription factor activity"/>
    <property type="evidence" value="ECO:0007669"/>
    <property type="project" value="InterPro"/>
</dbReference>
<dbReference type="PROSITE" id="PS00041">
    <property type="entry name" value="HTH_ARAC_FAMILY_1"/>
    <property type="match status" value="1"/>
</dbReference>
<dbReference type="PANTHER" id="PTHR43130">
    <property type="entry name" value="ARAC-FAMILY TRANSCRIPTIONAL REGULATOR"/>
    <property type="match status" value="1"/>
</dbReference>
<dbReference type="InterPro" id="IPR009057">
    <property type="entry name" value="Homeodomain-like_sf"/>
</dbReference>
<dbReference type="InterPro" id="IPR052158">
    <property type="entry name" value="INH-QAR"/>
</dbReference>
<dbReference type="SUPFAM" id="SSF46689">
    <property type="entry name" value="Homeodomain-like"/>
    <property type="match status" value="2"/>
</dbReference>
<dbReference type="InterPro" id="IPR029062">
    <property type="entry name" value="Class_I_gatase-like"/>
</dbReference>
<protein>
    <submittedName>
        <fullName evidence="5">Transcriptional regulator, AraC family with amidase-like domain</fullName>
    </submittedName>
</protein>
<dbReference type="PANTHER" id="PTHR43130:SF3">
    <property type="entry name" value="HTH-TYPE TRANSCRIPTIONAL REGULATOR RV1931C"/>
    <property type="match status" value="1"/>
</dbReference>
<evidence type="ECO:0000256" key="2">
    <source>
        <dbReference type="ARBA" id="ARBA00023125"/>
    </source>
</evidence>
<keyword evidence="6" id="KW-1185">Reference proteome</keyword>
<sequence>MRLHYAGPLPEPIGFLLLPRFSMMAFFSAVEPLRIANRIAGETLFTWRVISLDSAPVTASNDMTLLADDSLESAPALPSIAICASFEPEERLTRRLLRWLHQRDQDGCVLGGIDTGSLILARADLLTGHRVTLHWESLPAFRERFPELDAVESLFEVGPRRFSCAGGAAAMDMMLDLIARRHGEALAAAVSEQLIHARMRPRHDQQRQDLTQRLGTHKHSVIEAVALMERHLEAPLPLARLAARIGISLRQLQRLFEQELGERPRDHYLRLRLQRARQLLRETDRDILSIGLACGFTSASSFSRAYKQHFGASPRHARRGPDTPPTA</sequence>
<organism evidence="5 6">
    <name type="scientific">Chromohalobacter israelensis (strain ATCC BAA-138 / DSM 3043 / CIP 106854 / NCIMB 13768 / 1H11)</name>
    <name type="common">Chromohalobacter salexigens</name>
    <dbReference type="NCBI Taxonomy" id="290398"/>
    <lineage>
        <taxon>Bacteria</taxon>
        <taxon>Pseudomonadati</taxon>
        <taxon>Pseudomonadota</taxon>
        <taxon>Gammaproteobacteria</taxon>
        <taxon>Oceanospirillales</taxon>
        <taxon>Halomonadaceae</taxon>
        <taxon>Chromohalobacter</taxon>
    </lineage>
</organism>
<dbReference type="CDD" id="cd03136">
    <property type="entry name" value="GATase1_AraC_ArgR_like"/>
    <property type="match status" value="1"/>
</dbReference>
<evidence type="ECO:0000256" key="3">
    <source>
        <dbReference type="ARBA" id="ARBA00023163"/>
    </source>
</evidence>
<dbReference type="HOGENOM" id="CLU_000445_59_0_6"/>
<dbReference type="PRINTS" id="PR00032">
    <property type="entry name" value="HTHARAC"/>
</dbReference>
<dbReference type="PROSITE" id="PS01124">
    <property type="entry name" value="HTH_ARAC_FAMILY_2"/>
    <property type="match status" value="1"/>
</dbReference>
<keyword evidence="2" id="KW-0238">DNA-binding</keyword>
<dbReference type="STRING" id="290398.Csal_3170"/>
<dbReference type="GeneID" id="95335865"/>
<reference evidence="5 6" key="1">
    <citation type="journal article" date="2011" name="Stand. Genomic Sci.">
        <title>Complete genome sequence of the halophilic and highly halotolerant Chromohalobacter salexigens type strain (1H11(T)).</title>
        <authorList>
            <person name="Copeland A."/>
            <person name="O'Connor K."/>
            <person name="Lucas S."/>
            <person name="Lapidus A."/>
            <person name="Berry K.W."/>
            <person name="Detter J.C."/>
            <person name="Del Rio T.G."/>
            <person name="Hammon N."/>
            <person name="Dalin E."/>
            <person name="Tice H."/>
            <person name="Pitluck S."/>
            <person name="Bruce D."/>
            <person name="Goodwin L."/>
            <person name="Han C."/>
            <person name="Tapia R."/>
            <person name="Saunders E."/>
            <person name="Schmutz J."/>
            <person name="Brettin T."/>
            <person name="Larimer F."/>
            <person name="Land M."/>
            <person name="Hauser L."/>
            <person name="Vargas C."/>
            <person name="Nieto J.J."/>
            <person name="Kyrpides N.C."/>
            <person name="Ivanova N."/>
            <person name="Goker M."/>
            <person name="Klenk H.P."/>
            <person name="Csonka L.N."/>
            <person name="Woyke T."/>
        </authorList>
    </citation>
    <scope>NUCLEOTIDE SEQUENCE [LARGE SCALE GENOMIC DNA]</scope>
    <source>
        <strain evidence="6">ATCC BAA-138 / DSM 3043 / CIP 106854 / NCIMB 13768 / 1H11</strain>
    </source>
</reference>
<gene>
    <name evidence="5" type="ordered locus">Csal_3170</name>
</gene>
<dbReference type="Gene3D" id="3.40.50.880">
    <property type="match status" value="1"/>
</dbReference>
<accession>Q1QSP4</accession>
<dbReference type="InterPro" id="IPR018060">
    <property type="entry name" value="HTH_AraC"/>
</dbReference>
<evidence type="ECO:0000313" key="5">
    <source>
        <dbReference type="EMBL" id="ABE60514.1"/>
    </source>
</evidence>
<evidence type="ECO:0000256" key="1">
    <source>
        <dbReference type="ARBA" id="ARBA00023015"/>
    </source>
</evidence>
<keyword evidence="1" id="KW-0805">Transcription regulation</keyword>
<dbReference type="EMBL" id="CP000285">
    <property type="protein sequence ID" value="ABE60514.1"/>
    <property type="molecule type" value="Genomic_DNA"/>
</dbReference>
<evidence type="ECO:0000313" key="6">
    <source>
        <dbReference type="Proteomes" id="UP000000239"/>
    </source>
</evidence>
<dbReference type="SUPFAM" id="SSF52317">
    <property type="entry name" value="Class I glutamine amidotransferase-like"/>
    <property type="match status" value="1"/>
</dbReference>
<dbReference type="Proteomes" id="UP000000239">
    <property type="component" value="Chromosome"/>
</dbReference>
<dbReference type="eggNOG" id="COG4977">
    <property type="taxonomic scope" value="Bacteria"/>
</dbReference>
<keyword evidence="3" id="KW-0804">Transcription</keyword>
<dbReference type="SMART" id="SM00342">
    <property type="entry name" value="HTH_ARAC"/>
    <property type="match status" value="1"/>
</dbReference>
<dbReference type="KEGG" id="csa:Csal_3170"/>
<dbReference type="InterPro" id="IPR018062">
    <property type="entry name" value="HTH_AraC-typ_CS"/>
</dbReference>
<dbReference type="InterPro" id="IPR020449">
    <property type="entry name" value="Tscrpt_reg_AraC-type_HTH"/>
</dbReference>
<dbReference type="Gene3D" id="1.10.10.60">
    <property type="entry name" value="Homeodomain-like"/>
    <property type="match status" value="1"/>
</dbReference>
<evidence type="ECO:0000259" key="4">
    <source>
        <dbReference type="PROSITE" id="PS01124"/>
    </source>
</evidence>
<dbReference type="AlphaFoldDB" id="Q1QSP4"/>
<proteinExistence type="predicted"/>
<dbReference type="Pfam" id="PF12833">
    <property type="entry name" value="HTH_18"/>
    <property type="match status" value="1"/>
</dbReference>
<dbReference type="RefSeq" id="WP_011508460.1">
    <property type="nucleotide sequence ID" value="NC_007963.1"/>
</dbReference>